<dbReference type="EC" id="2.7.1.172" evidence="1"/>
<dbReference type="Pfam" id="PF03881">
    <property type="entry name" value="Fructosamin_kin"/>
    <property type="match status" value="1"/>
</dbReference>
<dbReference type="InterPro" id="IPR016477">
    <property type="entry name" value="Fructo-/Ketosamine-3-kinase"/>
</dbReference>
<dbReference type="InterPro" id="IPR011009">
    <property type="entry name" value="Kinase-like_dom_sf"/>
</dbReference>
<dbReference type="PANTHER" id="PTHR12149">
    <property type="entry name" value="FRUCTOSAMINE 3 KINASE-RELATED PROTEIN"/>
    <property type="match status" value="1"/>
</dbReference>
<evidence type="ECO:0000256" key="2">
    <source>
        <dbReference type="ARBA" id="ARBA00048655"/>
    </source>
</evidence>
<organism evidence="3 4">
    <name type="scientific">Endocarpon pusillum</name>
    <dbReference type="NCBI Taxonomy" id="364733"/>
    <lineage>
        <taxon>Eukaryota</taxon>
        <taxon>Fungi</taxon>
        <taxon>Dikarya</taxon>
        <taxon>Ascomycota</taxon>
        <taxon>Pezizomycotina</taxon>
        <taxon>Eurotiomycetes</taxon>
        <taxon>Chaetothyriomycetidae</taxon>
        <taxon>Verrucariales</taxon>
        <taxon>Verrucariaceae</taxon>
        <taxon>Endocarpon</taxon>
    </lineage>
</organism>
<comment type="catalytic activity">
    <reaction evidence="2">
        <text>N(6)-D-ribulosyl-L-lysyl-[protein] + ATP = N(6)-(3-O-phospho-D-ribulosyl)-L-lysyl-[protein] + ADP + H(+)</text>
        <dbReference type="Rhea" id="RHEA:48432"/>
        <dbReference type="Rhea" id="RHEA-COMP:12103"/>
        <dbReference type="Rhea" id="RHEA-COMP:12104"/>
        <dbReference type="ChEBI" id="CHEBI:15378"/>
        <dbReference type="ChEBI" id="CHEBI:30616"/>
        <dbReference type="ChEBI" id="CHEBI:90418"/>
        <dbReference type="ChEBI" id="CHEBI:90420"/>
        <dbReference type="ChEBI" id="CHEBI:456216"/>
        <dbReference type="EC" id="2.7.1.172"/>
    </reaction>
    <physiologicalReaction direction="left-to-right" evidence="2">
        <dbReference type="Rhea" id="RHEA:48433"/>
    </physiologicalReaction>
</comment>
<dbReference type="EMBL" id="JAACFV010000170">
    <property type="protein sequence ID" value="KAF7503601.1"/>
    <property type="molecule type" value="Genomic_DNA"/>
</dbReference>
<dbReference type="SUPFAM" id="SSF56112">
    <property type="entry name" value="Protein kinase-like (PK-like)"/>
    <property type="match status" value="1"/>
</dbReference>
<sequence>MGSLCQRIKGALQQPNTWTSSWENFFTDMIQRCFHWEEDMHGIHEEMQALFPAVTEKVIPRLLRPLETGGREIQPRIVHGDLWDGNTSTDAATYKPIIFDASSMYAHNEFELGAWSLLRHQIYKMYIGAYQEYFPISAPKEDVDDRLILYRLYVGPAG</sequence>
<evidence type="ECO:0000313" key="3">
    <source>
        <dbReference type="EMBL" id="KAF7503601.1"/>
    </source>
</evidence>
<dbReference type="GO" id="GO:0102193">
    <property type="term" value="F:protein-ribulosamine 3-kinase activity"/>
    <property type="evidence" value="ECO:0007669"/>
    <property type="project" value="UniProtKB-EC"/>
</dbReference>
<dbReference type="Proteomes" id="UP000606974">
    <property type="component" value="Unassembled WGS sequence"/>
</dbReference>
<name>A0A8H7AAL9_9EURO</name>
<dbReference type="OrthoDB" id="5772781at2759"/>
<evidence type="ECO:0000256" key="1">
    <source>
        <dbReference type="ARBA" id="ARBA00011961"/>
    </source>
</evidence>
<keyword evidence="4" id="KW-1185">Reference proteome</keyword>
<protein>
    <recommendedName>
        <fullName evidence="1">protein-ribulosamine 3-kinase</fullName>
        <ecNumber evidence="1">2.7.1.172</ecNumber>
    </recommendedName>
</protein>
<dbReference type="Gene3D" id="3.90.1200.10">
    <property type="match status" value="1"/>
</dbReference>
<gene>
    <name evidence="3" type="ORF">GJ744_003584</name>
</gene>
<reference evidence="3" key="1">
    <citation type="submission" date="2020-02" db="EMBL/GenBank/DDBJ databases">
        <authorList>
            <person name="Palmer J.M."/>
        </authorList>
    </citation>
    <scope>NUCLEOTIDE SEQUENCE</scope>
    <source>
        <strain evidence="3">EPUS1.4</strain>
        <tissue evidence="3">Thallus</tissue>
    </source>
</reference>
<comment type="caution">
    <text evidence="3">The sequence shown here is derived from an EMBL/GenBank/DDBJ whole genome shotgun (WGS) entry which is preliminary data.</text>
</comment>
<evidence type="ECO:0000313" key="4">
    <source>
        <dbReference type="Proteomes" id="UP000606974"/>
    </source>
</evidence>
<proteinExistence type="predicted"/>
<dbReference type="PANTHER" id="PTHR12149:SF8">
    <property type="entry name" value="PROTEIN-RIBULOSAMINE 3-KINASE"/>
    <property type="match status" value="1"/>
</dbReference>
<accession>A0A8H7AAL9</accession>
<dbReference type="AlphaFoldDB" id="A0A8H7AAL9"/>